<dbReference type="EMBL" id="RRUE01000001">
    <property type="protein sequence ID" value="RRN45832.1"/>
    <property type="molecule type" value="Genomic_DNA"/>
</dbReference>
<dbReference type="Proteomes" id="UP000270261">
    <property type="component" value="Unassembled WGS sequence"/>
</dbReference>
<organism evidence="2 3">
    <name type="scientific">Lautropia dentalis</name>
    <dbReference type="NCBI Taxonomy" id="2490857"/>
    <lineage>
        <taxon>Bacteria</taxon>
        <taxon>Pseudomonadati</taxon>
        <taxon>Pseudomonadota</taxon>
        <taxon>Betaproteobacteria</taxon>
        <taxon>Burkholderiales</taxon>
        <taxon>Burkholderiaceae</taxon>
        <taxon>Lautropia</taxon>
    </lineage>
</organism>
<evidence type="ECO:0000259" key="1">
    <source>
        <dbReference type="Pfam" id="PF05523"/>
    </source>
</evidence>
<dbReference type="CDD" id="cd20292">
    <property type="entry name" value="cupin_QdtA-like"/>
    <property type="match status" value="1"/>
</dbReference>
<sequence>MLVDCVTLQLPKIHDPRGNLTFVEGGRQIPFDIRRVYYLYDVPGGSERGGHAHLNLHQFVIAMSGSFDIVLDDGFDRKRYHLNRSYEGLYIPPMTWRELDNFSSGSVCMVLASEVYDEGDYLRNYSDFMLQVHTRFRAQHHHTPPAVDAGSTVNHVMPVHATAAVHAAGATGIEQATDAHREAGVMLLNTPATHQKDTGTFDDELVLNIT</sequence>
<dbReference type="RefSeq" id="WP_125095259.1">
    <property type="nucleotide sequence ID" value="NZ_RRUE01000001.1"/>
</dbReference>
<dbReference type="Pfam" id="PF05523">
    <property type="entry name" value="FdtA"/>
    <property type="match status" value="1"/>
</dbReference>
<keyword evidence="3" id="KW-1185">Reference proteome</keyword>
<gene>
    <name evidence="2" type="ORF">EHV23_06780</name>
</gene>
<comment type="caution">
    <text evidence="2">The sequence shown here is derived from an EMBL/GenBank/DDBJ whole genome shotgun (WGS) entry which is preliminary data.</text>
</comment>
<proteinExistence type="predicted"/>
<protein>
    <submittedName>
        <fullName evidence="2">WxcM-like domain-containing protein</fullName>
    </submittedName>
</protein>
<dbReference type="InterPro" id="IPR014710">
    <property type="entry name" value="RmlC-like_jellyroll"/>
</dbReference>
<dbReference type="InterPro" id="IPR008894">
    <property type="entry name" value="QdtA_cupin_dom"/>
</dbReference>
<dbReference type="OrthoDB" id="272049at2"/>
<reference evidence="2 3" key="1">
    <citation type="submission" date="2018-11" db="EMBL/GenBank/DDBJ databases">
        <title>Genome sequencing of Lautropia sp. KCOM 2505 (= ChDC F240).</title>
        <authorList>
            <person name="Kook J.-K."/>
            <person name="Park S.-N."/>
            <person name="Lim Y.K."/>
        </authorList>
    </citation>
    <scope>NUCLEOTIDE SEQUENCE [LARGE SCALE GENOMIC DNA]</scope>
    <source>
        <strain evidence="2 3">KCOM 2505</strain>
    </source>
</reference>
<accession>A0A3R8MT28</accession>
<dbReference type="AlphaFoldDB" id="A0A3R8MT28"/>
<dbReference type="Gene3D" id="2.60.120.10">
    <property type="entry name" value="Jelly Rolls"/>
    <property type="match status" value="1"/>
</dbReference>
<dbReference type="SUPFAM" id="SSF51182">
    <property type="entry name" value="RmlC-like cupins"/>
    <property type="match status" value="1"/>
</dbReference>
<name>A0A3R8MT28_9BURK</name>
<feature type="domain" description="Sugar 3,4-ketoisomerase QdtA cupin" evidence="1">
    <location>
        <begin position="5"/>
        <end position="130"/>
    </location>
</feature>
<evidence type="ECO:0000313" key="2">
    <source>
        <dbReference type="EMBL" id="RRN45832.1"/>
    </source>
</evidence>
<evidence type="ECO:0000313" key="3">
    <source>
        <dbReference type="Proteomes" id="UP000270261"/>
    </source>
</evidence>
<dbReference type="InterPro" id="IPR011051">
    <property type="entry name" value="RmlC_Cupin_sf"/>
</dbReference>